<evidence type="ECO:0000256" key="1">
    <source>
        <dbReference type="SAM" id="MobiDB-lite"/>
    </source>
</evidence>
<accession>A0AAP0WTL3</accession>
<organism evidence="3 4">
    <name type="scientific">Liquidambar formosana</name>
    <name type="common">Formosan gum</name>
    <dbReference type="NCBI Taxonomy" id="63359"/>
    <lineage>
        <taxon>Eukaryota</taxon>
        <taxon>Viridiplantae</taxon>
        <taxon>Streptophyta</taxon>
        <taxon>Embryophyta</taxon>
        <taxon>Tracheophyta</taxon>
        <taxon>Spermatophyta</taxon>
        <taxon>Magnoliopsida</taxon>
        <taxon>eudicotyledons</taxon>
        <taxon>Gunneridae</taxon>
        <taxon>Pentapetalae</taxon>
        <taxon>Saxifragales</taxon>
        <taxon>Altingiaceae</taxon>
        <taxon>Liquidambar</taxon>
    </lineage>
</organism>
<dbReference type="SUPFAM" id="SSF56003">
    <property type="entry name" value="Molybdenum cofactor-binding domain"/>
    <property type="match status" value="1"/>
</dbReference>
<name>A0AAP0WTL3_LIQFO</name>
<sequence length="121" mass="13410">MATLQEQLNDLHCAQEFSTYGSFTPLLSQPQQPPYVPQPQPQPQPYYVHVPQVPNASPTAASASSDMYGAAVLDACEQIKARMEPITSRHNFSSFAEVAVMKGKLMTMIINCEDDQLFSLF</sequence>
<gene>
    <name evidence="3" type="ORF">L1049_012882</name>
</gene>
<comment type="caution">
    <text evidence="3">The sequence shown here is derived from an EMBL/GenBank/DDBJ whole genome shotgun (WGS) entry which is preliminary data.</text>
</comment>
<dbReference type="InterPro" id="IPR037165">
    <property type="entry name" value="AldOxase/xan_DH_Mopterin-bd_sf"/>
</dbReference>
<feature type="domain" description="Aldehyde oxidase/xanthine dehydrogenase second molybdopterin binding" evidence="2">
    <location>
        <begin position="52"/>
        <end position="105"/>
    </location>
</feature>
<dbReference type="Proteomes" id="UP001415857">
    <property type="component" value="Unassembled WGS sequence"/>
</dbReference>
<reference evidence="3 4" key="1">
    <citation type="journal article" date="2024" name="Plant J.">
        <title>Genome sequences and population genomics reveal climatic adaptation and genomic divergence between two closely related sweetgum species.</title>
        <authorList>
            <person name="Xu W.Q."/>
            <person name="Ren C.Q."/>
            <person name="Zhang X.Y."/>
            <person name="Comes H.P."/>
            <person name="Liu X.H."/>
            <person name="Li Y.G."/>
            <person name="Kettle C.J."/>
            <person name="Jalonen R."/>
            <person name="Gaisberger H."/>
            <person name="Ma Y.Z."/>
            <person name="Qiu Y.X."/>
        </authorList>
    </citation>
    <scope>NUCLEOTIDE SEQUENCE [LARGE SCALE GENOMIC DNA]</scope>
    <source>
        <strain evidence="3">Hangzhou</strain>
    </source>
</reference>
<keyword evidence="4" id="KW-1185">Reference proteome</keyword>
<evidence type="ECO:0000313" key="3">
    <source>
        <dbReference type="EMBL" id="KAK9279204.1"/>
    </source>
</evidence>
<dbReference type="GO" id="GO:0016491">
    <property type="term" value="F:oxidoreductase activity"/>
    <property type="evidence" value="ECO:0007669"/>
    <property type="project" value="InterPro"/>
</dbReference>
<dbReference type="InterPro" id="IPR046867">
    <property type="entry name" value="AldOxase/xan_DH_MoCoBD2"/>
</dbReference>
<proteinExistence type="predicted"/>
<dbReference type="EMBL" id="JBBPBK010000008">
    <property type="protein sequence ID" value="KAK9279204.1"/>
    <property type="molecule type" value="Genomic_DNA"/>
</dbReference>
<feature type="compositionally biased region" description="Pro residues" evidence="1">
    <location>
        <begin position="31"/>
        <end position="44"/>
    </location>
</feature>
<protein>
    <recommendedName>
        <fullName evidence="2">Aldehyde oxidase/xanthine dehydrogenase second molybdopterin binding domain-containing protein</fullName>
    </recommendedName>
</protein>
<evidence type="ECO:0000313" key="4">
    <source>
        <dbReference type="Proteomes" id="UP001415857"/>
    </source>
</evidence>
<evidence type="ECO:0000259" key="2">
    <source>
        <dbReference type="Pfam" id="PF20256"/>
    </source>
</evidence>
<dbReference type="AlphaFoldDB" id="A0AAP0WTL3"/>
<dbReference type="Pfam" id="PF20256">
    <property type="entry name" value="MoCoBD_2"/>
    <property type="match status" value="1"/>
</dbReference>
<dbReference type="Gene3D" id="3.30.365.10">
    <property type="entry name" value="Aldehyde oxidase/xanthine dehydrogenase, molybdopterin binding domain"/>
    <property type="match status" value="1"/>
</dbReference>
<feature type="region of interest" description="Disordered" evidence="1">
    <location>
        <begin position="26"/>
        <end position="51"/>
    </location>
</feature>